<dbReference type="GO" id="GO:0006508">
    <property type="term" value="P:proteolysis"/>
    <property type="evidence" value="ECO:0007669"/>
    <property type="project" value="UniProtKB-KW"/>
</dbReference>
<sequence>MSSPRASLEQSASCWRTVVHNDPVNLTTYVQWVFESYFSMGPSVAYAKMMEVHNAGRAIVSTGQREQMERDAQAMHTYGLRATIEEAEC</sequence>
<dbReference type="RefSeq" id="WP_070808071.1">
    <property type="nucleotide sequence ID" value="NZ_CAUPHE010000028.1"/>
</dbReference>
<organism evidence="2 3">
    <name type="scientific">Trueperella bernardiae</name>
    <dbReference type="NCBI Taxonomy" id="59561"/>
    <lineage>
        <taxon>Bacteria</taxon>
        <taxon>Bacillati</taxon>
        <taxon>Actinomycetota</taxon>
        <taxon>Actinomycetes</taxon>
        <taxon>Actinomycetales</taxon>
        <taxon>Actinomycetaceae</taxon>
        <taxon>Trueperella</taxon>
    </lineage>
</organism>
<evidence type="ECO:0000259" key="1">
    <source>
        <dbReference type="Pfam" id="PF02617"/>
    </source>
</evidence>
<name>A0A0W1KIJ1_9ACTO</name>
<accession>A0A0W1KIJ1</accession>
<reference evidence="2 3" key="1">
    <citation type="submission" date="2015-11" db="EMBL/GenBank/DDBJ databases">
        <title>Draft Genome Sequence of the Type Strain Trueperella bernardiae LCDC 89-0504T, Isolated from Blood Culture.</title>
        <authorList>
            <person name="Bernier A.-M."/>
            <person name="Bernard K."/>
        </authorList>
    </citation>
    <scope>NUCLEOTIDE SEQUENCE [LARGE SCALE GENOMIC DNA]</scope>
    <source>
        <strain evidence="2 3">LCDC 89-0504</strain>
    </source>
</reference>
<evidence type="ECO:0000313" key="2">
    <source>
        <dbReference type="EMBL" id="KTF03417.1"/>
    </source>
</evidence>
<keyword evidence="2" id="KW-0645">Protease</keyword>
<dbReference type="AlphaFoldDB" id="A0A0W1KIJ1"/>
<keyword evidence="2" id="KW-0378">Hydrolase</keyword>
<keyword evidence="3" id="KW-1185">Reference proteome</keyword>
<dbReference type="GO" id="GO:0030163">
    <property type="term" value="P:protein catabolic process"/>
    <property type="evidence" value="ECO:0007669"/>
    <property type="project" value="InterPro"/>
</dbReference>
<proteinExistence type="predicted"/>
<protein>
    <submittedName>
        <fullName evidence="2">ATP-dependent Clp protease adapter protein ClpS</fullName>
    </submittedName>
</protein>
<dbReference type="STRING" id="59561.AQZ59_01739"/>
<dbReference type="InterPro" id="IPR014719">
    <property type="entry name" value="Ribosomal_bL12_C/ClpS-like"/>
</dbReference>
<dbReference type="Proteomes" id="UP000054404">
    <property type="component" value="Unassembled WGS sequence"/>
</dbReference>
<evidence type="ECO:0000313" key="3">
    <source>
        <dbReference type="Proteomes" id="UP000054404"/>
    </source>
</evidence>
<dbReference type="InterPro" id="IPR003769">
    <property type="entry name" value="ClpS_core"/>
</dbReference>
<dbReference type="EMBL" id="LNIZ01000011">
    <property type="protein sequence ID" value="KTF03417.1"/>
    <property type="molecule type" value="Genomic_DNA"/>
</dbReference>
<dbReference type="Pfam" id="PF02617">
    <property type="entry name" value="ClpS"/>
    <property type="match status" value="1"/>
</dbReference>
<dbReference type="PATRIC" id="fig|59561.3.peg.1724"/>
<dbReference type="GO" id="GO:0008233">
    <property type="term" value="F:peptidase activity"/>
    <property type="evidence" value="ECO:0007669"/>
    <property type="project" value="UniProtKB-KW"/>
</dbReference>
<gene>
    <name evidence="2" type="primary">clpS</name>
    <name evidence="2" type="ORF">AQZ59_01739</name>
</gene>
<comment type="caution">
    <text evidence="2">The sequence shown here is derived from an EMBL/GenBank/DDBJ whole genome shotgun (WGS) entry which is preliminary data.</text>
</comment>
<dbReference type="SUPFAM" id="SSF54736">
    <property type="entry name" value="ClpS-like"/>
    <property type="match status" value="1"/>
</dbReference>
<feature type="domain" description="Adaptor protein ClpS core" evidence="1">
    <location>
        <begin position="13"/>
        <end position="82"/>
    </location>
</feature>
<dbReference type="NCBIfam" id="NF000668">
    <property type="entry name" value="PRK00033.1-1"/>
    <property type="match status" value="1"/>
</dbReference>
<dbReference type="Gene3D" id="3.30.1390.10">
    <property type="match status" value="1"/>
</dbReference>